<sequence length="55" mass="6199">MRPSFASSTTSSATQFRVVDHVERETAELLERNEDAILAHDDGTTYVLEEVDDEN</sequence>
<protein>
    <submittedName>
        <fullName evidence="1">Uncharacterized protein</fullName>
    </submittedName>
</protein>
<accession>A0A6B1IWS1</accession>
<dbReference type="EMBL" id="WMFC01000009">
    <property type="protein sequence ID" value="MYL67751.1"/>
    <property type="molecule type" value="Genomic_DNA"/>
</dbReference>
<dbReference type="AlphaFoldDB" id="A0A6B1IWS1"/>
<dbReference type="RefSeq" id="WP_159358478.1">
    <property type="nucleotide sequence ID" value="NZ_WMFC01000009.1"/>
</dbReference>
<proteinExistence type="predicted"/>
<gene>
    <name evidence="1" type="ORF">GLW30_08405</name>
</gene>
<evidence type="ECO:0000313" key="1">
    <source>
        <dbReference type="EMBL" id="MYL67751.1"/>
    </source>
</evidence>
<organism evidence="1 2">
    <name type="scientific">Halorubrum distributum</name>
    <dbReference type="NCBI Taxonomy" id="29283"/>
    <lineage>
        <taxon>Archaea</taxon>
        <taxon>Methanobacteriati</taxon>
        <taxon>Methanobacteriota</taxon>
        <taxon>Stenosarchaea group</taxon>
        <taxon>Halobacteria</taxon>
        <taxon>Halobacteriales</taxon>
        <taxon>Haloferacaceae</taxon>
        <taxon>Halorubrum</taxon>
        <taxon>Halorubrum distributum group</taxon>
    </lineage>
</organism>
<name>A0A6B1IWS1_9EURY</name>
<evidence type="ECO:0000313" key="2">
    <source>
        <dbReference type="Proteomes" id="UP000452321"/>
    </source>
</evidence>
<dbReference type="Proteomes" id="UP000452321">
    <property type="component" value="Unassembled WGS sequence"/>
</dbReference>
<comment type="caution">
    <text evidence="1">The sequence shown here is derived from an EMBL/GenBank/DDBJ whole genome shotgun (WGS) entry which is preliminary data.</text>
</comment>
<reference evidence="1 2" key="1">
    <citation type="submission" date="2019-11" db="EMBL/GenBank/DDBJ databases">
        <title>Genome sequences of 17 halophilic strains isolated from different environments.</title>
        <authorList>
            <person name="Furrow R.E."/>
        </authorList>
    </citation>
    <scope>NUCLEOTIDE SEQUENCE [LARGE SCALE GENOMIC DNA]</scope>
    <source>
        <strain evidence="1 2">22502_06_Cabo</strain>
    </source>
</reference>